<dbReference type="KEGG" id="loi:92363383"/>
<keyword evidence="1" id="KW-0175">Coiled coil</keyword>
<feature type="region of interest" description="Disordered" evidence="2">
    <location>
        <begin position="398"/>
        <end position="481"/>
    </location>
</feature>
<proteinExistence type="predicted"/>
<feature type="coiled-coil region" evidence="1">
    <location>
        <begin position="276"/>
        <end position="310"/>
    </location>
</feature>
<reference evidence="4" key="2">
    <citation type="journal article" date="2021" name="Sci. Data">
        <title>Chromosome-scale genome sequencing, assembly and annotation of six genomes from subfamily Leishmaniinae.</title>
        <authorList>
            <person name="Almutairi H."/>
            <person name="Urbaniak M.D."/>
            <person name="Bates M.D."/>
            <person name="Jariyapan N."/>
            <person name="Kwakye-Nuako G."/>
            <person name="Thomaz Soccol V."/>
            <person name="Al-Salem W.S."/>
            <person name="Dillon R.J."/>
            <person name="Bates P.A."/>
            <person name="Gatherer D."/>
        </authorList>
    </citation>
    <scope>NUCLEOTIDE SEQUENCE [LARGE SCALE GENOMIC DNA]</scope>
</reference>
<feature type="compositionally biased region" description="Low complexity" evidence="2">
    <location>
        <begin position="454"/>
        <end position="474"/>
    </location>
</feature>
<feature type="region of interest" description="Disordered" evidence="2">
    <location>
        <begin position="241"/>
        <end position="260"/>
    </location>
</feature>
<gene>
    <name evidence="3" type="ORF">LSCM4_07565</name>
</gene>
<evidence type="ECO:0000256" key="2">
    <source>
        <dbReference type="SAM" id="MobiDB-lite"/>
    </source>
</evidence>
<sequence length="481" mass="50275">MSGASASPSPSPFPAPPAEFTLRDYVAHQRVLQQLLRSQPVWLLDDVLGLRYRARLQLCLSPHPQLHFRENAADDRPSSGTDRQSVESHDVPAHGGGGRGASGVEDAYPVVPLTPACSIELLTEVGEAGDSALRICAPPVTACGAAASADLVSFIIIPALTEAAHTSTSAWVTVLRRLCRLPTAPQRGVGVFGATERIRGNRQAPSAPSYMDPVPIDESCAAALSAINKSDRGTLPIVAPALSPRRGYTPSPSSAQAHLASSSEHLLSGAILDRDVEEDRRQLELLTEALRARTREAAELKAQLQRVTAMTSSRASSGFGRTPPHLTAAADSSVLATSASVAAGEEVERPPTIAHVSSGLVPALQRFPLLLADMSSEEDNDDEGGHGEDEAAADLASRNDFGDDANGAPFVLSEDSARPQAPRSGHVCNLGSLGPKCGDEDALRMYKEIHGGHSDSSSSGNRSSPSSLSSAASANMPRPAA</sequence>
<dbReference type="GeneID" id="92363383"/>
<comment type="caution">
    <text evidence="3">The sequence shown here is derived from an EMBL/GenBank/DDBJ whole genome shotgun (WGS) entry which is preliminary data.</text>
</comment>
<dbReference type="EMBL" id="JAFHLR010000004">
    <property type="protein sequence ID" value="KAG5487884.1"/>
    <property type="molecule type" value="Genomic_DNA"/>
</dbReference>
<organism evidence="3 4">
    <name type="scientific">Leishmania orientalis</name>
    <dbReference type="NCBI Taxonomy" id="2249476"/>
    <lineage>
        <taxon>Eukaryota</taxon>
        <taxon>Discoba</taxon>
        <taxon>Euglenozoa</taxon>
        <taxon>Kinetoplastea</taxon>
        <taxon>Metakinetoplastina</taxon>
        <taxon>Trypanosomatida</taxon>
        <taxon>Trypanosomatidae</taxon>
        <taxon>Leishmaniinae</taxon>
        <taxon>Leishmania</taxon>
    </lineage>
</organism>
<feature type="region of interest" description="Disordered" evidence="2">
    <location>
        <begin position="69"/>
        <end position="102"/>
    </location>
</feature>
<evidence type="ECO:0000256" key="1">
    <source>
        <dbReference type="SAM" id="Coils"/>
    </source>
</evidence>
<name>A0A836HAK7_9TRYP</name>
<evidence type="ECO:0000313" key="3">
    <source>
        <dbReference type="EMBL" id="KAG5487884.1"/>
    </source>
</evidence>
<accession>A0A836HAK7</accession>
<evidence type="ECO:0000313" key="4">
    <source>
        <dbReference type="Proteomes" id="UP000674143"/>
    </source>
</evidence>
<dbReference type="Proteomes" id="UP000674143">
    <property type="component" value="Unassembled WGS sequence"/>
</dbReference>
<protein>
    <submittedName>
        <fullName evidence="3">Uncharacterized protein</fullName>
    </submittedName>
</protein>
<feature type="compositionally biased region" description="Low complexity" evidence="2">
    <location>
        <begin position="250"/>
        <end position="260"/>
    </location>
</feature>
<dbReference type="RefSeq" id="XP_067066081.1">
    <property type="nucleotide sequence ID" value="XM_067209449.1"/>
</dbReference>
<reference evidence="4" key="1">
    <citation type="journal article" date="2021" name="Microbiol. Resour. Announc.">
        <title>LGAAP: Leishmaniinae Genome Assembly and Annotation Pipeline.</title>
        <authorList>
            <person name="Almutairi H."/>
            <person name="Urbaniak M.D."/>
            <person name="Bates M.D."/>
            <person name="Jariyapan N."/>
            <person name="Kwakye-Nuako G."/>
            <person name="Thomaz-Soccol V."/>
            <person name="Al-Salem W.S."/>
            <person name="Dillon R.J."/>
            <person name="Bates P.A."/>
            <person name="Gatherer D."/>
        </authorList>
    </citation>
    <scope>NUCLEOTIDE SEQUENCE [LARGE SCALE GENOMIC DNA]</scope>
</reference>
<dbReference type="AlphaFoldDB" id="A0A836HAK7"/>
<keyword evidence="4" id="KW-1185">Reference proteome</keyword>
<feature type="compositionally biased region" description="Basic and acidic residues" evidence="2">
    <location>
        <begin position="437"/>
        <end position="453"/>
    </location>
</feature>
<dbReference type="SMR" id="A0A836HAK7"/>